<dbReference type="PROSITE" id="PS51257">
    <property type="entry name" value="PROKAR_LIPOPROTEIN"/>
    <property type="match status" value="1"/>
</dbReference>
<dbReference type="PRINTS" id="PR00368">
    <property type="entry name" value="FADPNR"/>
</dbReference>
<dbReference type="InterPro" id="IPR050315">
    <property type="entry name" value="FAD-oxidoreductase_2"/>
</dbReference>
<keyword evidence="8" id="KW-1185">Reference proteome</keyword>
<protein>
    <submittedName>
        <fullName evidence="7">FAD-dependent oxidoreductase</fullName>
    </submittedName>
</protein>
<evidence type="ECO:0000313" key="8">
    <source>
        <dbReference type="Proteomes" id="UP000449710"/>
    </source>
</evidence>
<evidence type="ECO:0000259" key="6">
    <source>
        <dbReference type="Pfam" id="PF00890"/>
    </source>
</evidence>
<dbReference type="Proteomes" id="UP000449710">
    <property type="component" value="Unassembled WGS sequence"/>
</dbReference>
<evidence type="ECO:0000313" key="7">
    <source>
        <dbReference type="EMBL" id="NBG89423.1"/>
    </source>
</evidence>
<dbReference type="AlphaFoldDB" id="A0AA43XM85"/>
<accession>A0AA43XM85</accession>
<dbReference type="PANTHER" id="PTHR43400">
    <property type="entry name" value="FUMARATE REDUCTASE"/>
    <property type="match status" value="1"/>
</dbReference>
<dbReference type="InterPro" id="IPR027477">
    <property type="entry name" value="Succ_DH/fumarate_Rdtase_cat_sf"/>
</dbReference>
<gene>
    <name evidence="7" type="ORF">ISALK_13070</name>
</gene>
<dbReference type="GO" id="GO:0033765">
    <property type="term" value="F:steroid dehydrogenase activity, acting on the CH-CH group of donors"/>
    <property type="evidence" value="ECO:0007669"/>
    <property type="project" value="UniProtKB-ARBA"/>
</dbReference>
<evidence type="ECO:0000256" key="3">
    <source>
        <dbReference type="ARBA" id="ARBA00022827"/>
    </source>
</evidence>
<dbReference type="RefSeq" id="WP_160723086.1">
    <property type="nucleotide sequence ID" value="NZ_SUMG01000024.1"/>
</dbReference>
<organism evidence="7 8">
    <name type="scientific">Isachenkonia alkalipeptolytica</name>
    <dbReference type="NCBI Taxonomy" id="2565777"/>
    <lineage>
        <taxon>Bacteria</taxon>
        <taxon>Bacillati</taxon>
        <taxon>Bacillota</taxon>
        <taxon>Clostridia</taxon>
        <taxon>Eubacteriales</taxon>
        <taxon>Clostridiaceae</taxon>
        <taxon>Isachenkonia</taxon>
    </lineage>
</organism>
<dbReference type="InterPro" id="IPR003953">
    <property type="entry name" value="FAD-dep_OxRdtase_2_FAD-bd"/>
</dbReference>
<dbReference type="SUPFAM" id="SSF51905">
    <property type="entry name" value="FAD/NAD(P)-binding domain"/>
    <property type="match status" value="1"/>
</dbReference>
<name>A0AA43XM85_9CLOT</name>
<keyword evidence="2" id="KW-0285">Flavoprotein</keyword>
<dbReference type="GO" id="GO:0008202">
    <property type="term" value="P:steroid metabolic process"/>
    <property type="evidence" value="ECO:0007669"/>
    <property type="project" value="UniProtKB-ARBA"/>
</dbReference>
<proteinExistence type="predicted"/>
<reference evidence="7 8" key="1">
    <citation type="submission" date="2019-04" db="EMBL/GenBank/DDBJ databases">
        <title>Isachenkonia alkalipeptolytica gen. nov. sp. nov. a new anaerobic, alkiliphilic organothrophic bacterium capable to reduce synthesized ferrihydrite isolated from a soda lake.</title>
        <authorList>
            <person name="Toshchakov S.V."/>
            <person name="Zavarzina D.G."/>
            <person name="Zhilina T.N."/>
            <person name="Kostrikina N.A."/>
            <person name="Kublanov I.V."/>
        </authorList>
    </citation>
    <scope>NUCLEOTIDE SEQUENCE [LARGE SCALE GENOMIC DNA]</scope>
    <source>
        <strain evidence="7 8">Z-1701</strain>
    </source>
</reference>
<evidence type="ECO:0000256" key="4">
    <source>
        <dbReference type="ARBA" id="ARBA00023002"/>
    </source>
</evidence>
<dbReference type="PANTHER" id="PTHR43400:SF10">
    <property type="entry name" value="3-OXOSTEROID 1-DEHYDROGENASE"/>
    <property type="match status" value="1"/>
</dbReference>
<feature type="signal peptide" evidence="5">
    <location>
        <begin position="1"/>
        <end position="22"/>
    </location>
</feature>
<keyword evidence="5" id="KW-0732">Signal</keyword>
<dbReference type="EMBL" id="SUMG01000024">
    <property type="protein sequence ID" value="NBG89423.1"/>
    <property type="molecule type" value="Genomic_DNA"/>
</dbReference>
<feature type="domain" description="FAD-dependent oxidoreductase 2 FAD-binding" evidence="6">
    <location>
        <begin position="50"/>
        <end position="469"/>
    </location>
</feature>
<dbReference type="InterPro" id="IPR036188">
    <property type="entry name" value="FAD/NAD-bd_sf"/>
</dbReference>
<feature type="chain" id="PRO_5041281380" evidence="5">
    <location>
        <begin position="23"/>
        <end position="489"/>
    </location>
</feature>
<sequence length="489" mass="51981">MVKTNRMLIFISILLTLSILVACEAPEDNGVDENGEAEAPQEEENVMDTDVLVVGGGGAGLAAAIEASEEGASVVLVEKLGMLGGSTSLSGGILHASESPVQERAGIEEPWEDFADYWMEMSEGNADEEMINYIARNSGETIAWLEERGVVFQEDLTAEGISPAQRGHHAEDGGFGITRPLEEVAEDLGVEIILNTTVTELILEDDGTVIGAVGENGNGQTFTFNAEAVILATGGFDQNEEMIEEYAPVASGQFSYAASGNVGDGLRMAEEAGADIVAPNGVIGFRGVDPSVSYRGELGGLVFAPNLYVDESGQRFMNEADYYALMYEAMVENESEEFYSIFSGEVPEEILDEGVEEGYAVSAESFEELAEAIGVPEENFLNTIERFNELVEIGEDEDYGNPAIAEIEENNLYALTVHPATLSSFGGPRVNLQGEVLDSEGNHIGGLYAAGDVANGQLYDSVYPASGTCITSVLVMGREAGKTAAMSVE</sequence>
<keyword evidence="4" id="KW-0560">Oxidoreductase</keyword>
<dbReference type="Gene3D" id="3.90.700.10">
    <property type="entry name" value="Succinate dehydrogenase/fumarate reductase flavoprotein, catalytic domain"/>
    <property type="match status" value="1"/>
</dbReference>
<evidence type="ECO:0000256" key="5">
    <source>
        <dbReference type="SAM" id="SignalP"/>
    </source>
</evidence>
<evidence type="ECO:0000256" key="1">
    <source>
        <dbReference type="ARBA" id="ARBA00001974"/>
    </source>
</evidence>
<dbReference type="Gene3D" id="3.50.50.60">
    <property type="entry name" value="FAD/NAD(P)-binding domain"/>
    <property type="match status" value="1"/>
</dbReference>
<keyword evidence="3" id="KW-0274">FAD</keyword>
<comment type="caution">
    <text evidence="7">The sequence shown here is derived from an EMBL/GenBank/DDBJ whole genome shotgun (WGS) entry which is preliminary data.</text>
</comment>
<comment type="cofactor">
    <cofactor evidence="1">
        <name>FAD</name>
        <dbReference type="ChEBI" id="CHEBI:57692"/>
    </cofactor>
</comment>
<dbReference type="SUPFAM" id="SSF56425">
    <property type="entry name" value="Succinate dehydrogenase/fumarate reductase flavoprotein, catalytic domain"/>
    <property type="match status" value="1"/>
</dbReference>
<dbReference type="Pfam" id="PF00890">
    <property type="entry name" value="FAD_binding_2"/>
    <property type="match status" value="1"/>
</dbReference>
<evidence type="ECO:0000256" key="2">
    <source>
        <dbReference type="ARBA" id="ARBA00022630"/>
    </source>
</evidence>